<keyword evidence="2" id="KW-1185">Reference proteome</keyword>
<accession>A0A4Z1P068</accession>
<proteinExistence type="predicted"/>
<protein>
    <submittedName>
        <fullName evidence="1">Uncharacterized protein</fullName>
    </submittedName>
</protein>
<dbReference type="EMBL" id="SNSC02000009">
    <property type="protein sequence ID" value="TID21752.1"/>
    <property type="molecule type" value="Genomic_DNA"/>
</dbReference>
<dbReference type="Proteomes" id="UP000298493">
    <property type="component" value="Unassembled WGS sequence"/>
</dbReference>
<evidence type="ECO:0000313" key="1">
    <source>
        <dbReference type="EMBL" id="TID21752.1"/>
    </source>
</evidence>
<comment type="caution">
    <text evidence="1">The sequence shown here is derived from an EMBL/GenBank/DDBJ whole genome shotgun (WGS) entry which is preliminary data.</text>
</comment>
<name>A0A4Z1P068_9PEZI</name>
<organism evidence="1 2">
    <name type="scientific">Venturia nashicola</name>
    <dbReference type="NCBI Taxonomy" id="86259"/>
    <lineage>
        <taxon>Eukaryota</taxon>
        <taxon>Fungi</taxon>
        <taxon>Dikarya</taxon>
        <taxon>Ascomycota</taxon>
        <taxon>Pezizomycotina</taxon>
        <taxon>Dothideomycetes</taxon>
        <taxon>Pleosporomycetidae</taxon>
        <taxon>Venturiales</taxon>
        <taxon>Venturiaceae</taxon>
        <taxon>Venturia</taxon>
    </lineage>
</organism>
<sequence length="155" mass="16747">MIATPKLPAVGTQTLNVWVVINLDSPSLDNALFLFGNCNPGNQRWRRSHRLAIRLHTYVLASSQSSGLEIRDILQLKIGNGLWVLLVFGVWCRRKLEAHFHELGGPHTLAFVAKVVTGLSSTGVATFGLGDENAWRTTCDCACVNTTADGGSGTS</sequence>
<evidence type="ECO:0000313" key="2">
    <source>
        <dbReference type="Proteomes" id="UP000298493"/>
    </source>
</evidence>
<reference evidence="1 2" key="1">
    <citation type="submission" date="2019-04" db="EMBL/GenBank/DDBJ databases">
        <title>High contiguity whole genome sequence and gene annotation resource for two Venturia nashicola isolates.</title>
        <authorList>
            <person name="Prokchorchik M."/>
            <person name="Won K."/>
            <person name="Lee Y."/>
            <person name="Choi E.D."/>
            <person name="Segonzac C."/>
            <person name="Sohn K.H."/>
        </authorList>
    </citation>
    <scope>NUCLEOTIDE SEQUENCE [LARGE SCALE GENOMIC DNA]</scope>
    <source>
        <strain evidence="1 2">PRI2</strain>
    </source>
</reference>
<gene>
    <name evidence="1" type="ORF">E6O75_ATG05147</name>
</gene>
<dbReference type="AlphaFoldDB" id="A0A4Z1P068"/>